<dbReference type="EMBL" id="FOJA01000002">
    <property type="protein sequence ID" value="SEW34770.1"/>
    <property type="molecule type" value="Genomic_DNA"/>
</dbReference>
<dbReference type="PANTHER" id="PTHR11626:SF2">
    <property type="entry name" value="SQUALENE SYNTHASE"/>
    <property type="match status" value="1"/>
</dbReference>
<dbReference type="GO" id="GO:0045338">
    <property type="term" value="P:farnesyl diphosphate metabolic process"/>
    <property type="evidence" value="ECO:0007669"/>
    <property type="project" value="InterPro"/>
</dbReference>
<dbReference type="RefSeq" id="WP_089670478.1">
    <property type="nucleotide sequence ID" value="NZ_FOJA01000002.1"/>
</dbReference>
<reference evidence="1 2" key="1">
    <citation type="submission" date="2016-10" db="EMBL/GenBank/DDBJ databases">
        <authorList>
            <person name="de Groot N.N."/>
        </authorList>
    </citation>
    <scope>NUCLEOTIDE SEQUENCE [LARGE SCALE GENOMIC DNA]</scope>
    <source>
        <strain evidence="1 2">CGMCC 1.5337</strain>
    </source>
</reference>
<dbReference type="SFLD" id="SFLDG01018">
    <property type="entry name" value="Squalene/Phytoene_Synthase_Lik"/>
    <property type="match status" value="1"/>
</dbReference>
<accession>A0A1I0R345</accession>
<protein>
    <submittedName>
        <fullName evidence="1">Farnesyl-diphosphate farnesyltransferase</fullName>
    </submittedName>
</protein>
<dbReference type="STRING" id="355548.SAMN04487945_3071"/>
<dbReference type="InterPro" id="IPR044844">
    <property type="entry name" value="Trans_IPPS_euk-type"/>
</dbReference>
<keyword evidence="1" id="KW-0808">Transferase</keyword>
<dbReference type="SFLD" id="SFLDS00005">
    <property type="entry name" value="Isoprenoid_Synthase_Type_I"/>
    <property type="match status" value="1"/>
</dbReference>
<dbReference type="PANTHER" id="PTHR11626">
    <property type="entry name" value="FARNESYL-DIPHOSPHATE FARNESYLTRANSFERASE"/>
    <property type="match status" value="1"/>
</dbReference>
<evidence type="ECO:0000313" key="2">
    <source>
        <dbReference type="Proteomes" id="UP000198518"/>
    </source>
</evidence>
<dbReference type="InterPro" id="IPR033904">
    <property type="entry name" value="Trans_IPPS_HH"/>
</dbReference>
<dbReference type="AlphaFoldDB" id="A0A1I0R345"/>
<evidence type="ECO:0000313" key="1">
    <source>
        <dbReference type="EMBL" id="SEW34770.1"/>
    </source>
</evidence>
<dbReference type="CDD" id="cd00683">
    <property type="entry name" value="Trans_IPPS_HH"/>
    <property type="match status" value="1"/>
</dbReference>
<name>A0A1I0R345_9EURY</name>
<dbReference type="GO" id="GO:0051996">
    <property type="term" value="F:squalene synthase [NAD(P)H] activity"/>
    <property type="evidence" value="ECO:0007669"/>
    <property type="project" value="InterPro"/>
</dbReference>
<dbReference type="OrthoDB" id="192754at2157"/>
<dbReference type="Pfam" id="PF00494">
    <property type="entry name" value="SQS_PSY"/>
    <property type="match status" value="1"/>
</dbReference>
<sequence length="355" mass="39771">MTRHHTDPSESPLTYCHNTVTDVSRTFALTIDALDAPLDDQICVGYLLCRIPDTIEDATHLPATAQQTLLQTYYEALSPDSPTSTEAFTRHARQWTPTQSPSADWTLVENTPTVMAAFDQFSQRTREAMRSPIREMIQGMLRFVQRYTGELGIRIQTTTELRSYCHYVAGTVGTLITNLLARQSLGHSREATLRKNAEHFGRLLQLVNIAKDVRDDYVTEDNVYLPNEWLAAEGVPQDELIHPDYRSGAISVLSRTLDRAQQHLDPAQSYIEKMPLGDGNTAAAWAVPYLLAVGTLRELRADPEAAFSTAEVKVSRQEVQTIMNTMCATDRQYLGVLQERIADSPLEAAPQEFAE</sequence>
<dbReference type="InterPro" id="IPR008949">
    <property type="entry name" value="Isoprenoid_synthase_dom_sf"/>
</dbReference>
<dbReference type="Gene3D" id="1.10.600.10">
    <property type="entry name" value="Farnesyl Diphosphate Synthase"/>
    <property type="match status" value="1"/>
</dbReference>
<gene>
    <name evidence="1" type="ORF">SAMN04487945_3071</name>
</gene>
<organism evidence="1 2">
    <name type="scientific">Halobacterium jilantaiense</name>
    <dbReference type="NCBI Taxonomy" id="355548"/>
    <lineage>
        <taxon>Archaea</taxon>
        <taxon>Methanobacteriati</taxon>
        <taxon>Methanobacteriota</taxon>
        <taxon>Stenosarchaea group</taxon>
        <taxon>Halobacteria</taxon>
        <taxon>Halobacteriales</taxon>
        <taxon>Halobacteriaceae</taxon>
        <taxon>Halobacterium</taxon>
    </lineage>
</organism>
<dbReference type="SUPFAM" id="SSF48576">
    <property type="entry name" value="Terpenoid synthases"/>
    <property type="match status" value="1"/>
</dbReference>
<proteinExistence type="predicted"/>
<dbReference type="Proteomes" id="UP000198518">
    <property type="component" value="Unassembled WGS sequence"/>
</dbReference>
<dbReference type="InterPro" id="IPR002060">
    <property type="entry name" value="Squ/phyt_synthse"/>
</dbReference>
<keyword evidence="2" id="KW-1185">Reference proteome</keyword>